<reference evidence="2 3" key="1">
    <citation type="submission" date="2023-11" db="EMBL/GenBank/DDBJ databases">
        <title>An acidophilic fungus is an integral part of prey digestion in a carnivorous sundew plant.</title>
        <authorList>
            <person name="Tsai I.J."/>
        </authorList>
    </citation>
    <scope>NUCLEOTIDE SEQUENCE [LARGE SCALE GENOMIC DNA]</scope>
    <source>
        <strain evidence="2">169a</strain>
    </source>
</reference>
<evidence type="ECO:0008006" key="4">
    <source>
        <dbReference type="Google" id="ProtNLM"/>
    </source>
</evidence>
<keyword evidence="3" id="KW-1185">Reference proteome</keyword>
<dbReference type="AlphaFoldDB" id="A0AAQ3LY99"/>
<sequence length="454" mass="50493">MSTFTSHHGGAPYPARHASRSYLSPIFIPHSHLHHMGPSFPPTRPNTTGLEDIYQGTPYSMLPSFSSHFEESLPQVGEHGLHEMCQLQHIPRPTRYQFPPLDSMDNAPPLIMNMENHLQVPAPEILHSAVDASAYSQVDYDEIATAGISYNAASPHSNDSNSTGPLTPDSDGSSFTDKFFGGNNHQGNAVALSFLAKVKQEREDLPLHHQSPFHYNNTPHGLPITARRIWTIPGERMKDATAFDIFPDAQGRYAHFGNLTYQLPPALAVDPRTILPSSESDSDHSADEGYSEISETNGRRSSAASHLSDNSPAPGTSPSVEAGTVIQQKIPNRSKEDELLIKWRNDGMSYKDIKDRLGLKEAESTLRGRYRTLTKAKSERVRNPIWTERDERLLLRAVDHFAHADAAAHSRRGPHKIPWEQVSKWVKDHGGSYRFAAAACSKKYDSLRRGSRTD</sequence>
<name>A0AAQ3LY99_9PEZI</name>
<protein>
    <recommendedName>
        <fullName evidence="4">Myb-like domain-containing protein</fullName>
    </recommendedName>
</protein>
<dbReference type="Proteomes" id="UP001303373">
    <property type="component" value="Chromosome 1"/>
</dbReference>
<dbReference type="EMBL" id="CP138580">
    <property type="protein sequence ID" value="WPG98173.1"/>
    <property type="molecule type" value="Genomic_DNA"/>
</dbReference>
<feature type="compositionally biased region" description="Polar residues" evidence="1">
    <location>
        <begin position="152"/>
        <end position="176"/>
    </location>
</feature>
<organism evidence="2 3">
    <name type="scientific">Acrodontium crateriforme</name>
    <dbReference type="NCBI Taxonomy" id="150365"/>
    <lineage>
        <taxon>Eukaryota</taxon>
        <taxon>Fungi</taxon>
        <taxon>Dikarya</taxon>
        <taxon>Ascomycota</taxon>
        <taxon>Pezizomycotina</taxon>
        <taxon>Dothideomycetes</taxon>
        <taxon>Dothideomycetidae</taxon>
        <taxon>Mycosphaerellales</taxon>
        <taxon>Teratosphaeriaceae</taxon>
        <taxon>Acrodontium</taxon>
    </lineage>
</organism>
<proteinExistence type="predicted"/>
<gene>
    <name evidence="2" type="ORF">R9X50_00095900</name>
</gene>
<feature type="compositionally biased region" description="Polar residues" evidence="1">
    <location>
        <begin position="293"/>
        <end position="320"/>
    </location>
</feature>
<evidence type="ECO:0000256" key="1">
    <source>
        <dbReference type="SAM" id="MobiDB-lite"/>
    </source>
</evidence>
<evidence type="ECO:0000313" key="2">
    <source>
        <dbReference type="EMBL" id="WPG98173.1"/>
    </source>
</evidence>
<evidence type="ECO:0000313" key="3">
    <source>
        <dbReference type="Proteomes" id="UP001303373"/>
    </source>
</evidence>
<feature type="region of interest" description="Disordered" evidence="1">
    <location>
        <begin position="152"/>
        <end position="180"/>
    </location>
</feature>
<accession>A0AAQ3LY99</accession>
<feature type="region of interest" description="Disordered" evidence="1">
    <location>
        <begin position="272"/>
        <end position="320"/>
    </location>
</feature>